<sequence length="293" mass="34101">MNSVAAVIITYNVENDFKERINKLKGKVDEIIVVDNGSKAETINMLKELEKEVTVIYLEDNKGIASALNKGIKYSIEKGYNWILTLDHDSIITDNMIKNMLTCYEGLNNELKEKVAMLVPVHVEEKEYQNGSNINEEKDSNSYIEVLTEITSGALTKAEIYKNVGMYDEKLFIDLVDHDYCLSLNKKGFKIIQVNNATLIHNLGESVKKSVLGLKMIPTNHSPLRRYYMSRNRHYIWDKYKEDFPSWVLTDKRRFITENLKIVLFEDNKIEKFKYIKKGIKDYRNNIFGKFNN</sequence>
<proteinExistence type="inferred from homology"/>
<comment type="pathway">
    <text evidence="1">Cell wall biogenesis; cell wall polysaccharide biosynthesis.</text>
</comment>
<evidence type="ECO:0000256" key="3">
    <source>
        <dbReference type="ARBA" id="ARBA00022676"/>
    </source>
</evidence>
<dbReference type="InterPro" id="IPR001173">
    <property type="entry name" value="Glyco_trans_2-like"/>
</dbReference>
<name>A0ABS2FFE8_9CLOT</name>
<dbReference type="SUPFAM" id="SSF53448">
    <property type="entry name" value="Nucleotide-diphospho-sugar transferases"/>
    <property type="match status" value="1"/>
</dbReference>
<feature type="domain" description="Glycosyltransferase 2-like" evidence="5">
    <location>
        <begin position="7"/>
        <end position="105"/>
    </location>
</feature>
<comment type="caution">
    <text evidence="6">The sequence shown here is derived from an EMBL/GenBank/DDBJ whole genome shotgun (WGS) entry which is preliminary data.</text>
</comment>
<gene>
    <name evidence="6" type="ORF">H6A19_06740</name>
</gene>
<evidence type="ECO:0000256" key="2">
    <source>
        <dbReference type="ARBA" id="ARBA00006739"/>
    </source>
</evidence>
<dbReference type="Pfam" id="PF00535">
    <property type="entry name" value="Glycos_transf_2"/>
    <property type="match status" value="1"/>
</dbReference>
<keyword evidence="4" id="KW-0808">Transferase</keyword>
<reference evidence="6 7" key="1">
    <citation type="journal article" date="2021" name="Sci. Rep.">
        <title>The distribution of antibiotic resistance genes in chicken gut microbiota commensals.</title>
        <authorList>
            <person name="Juricova H."/>
            <person name="Matiasovicova J."/>
            <person name="Kubasova T."/>
            <person name="Cejkova D."/>
            <person name="Rychlik I."/>
        </authorList>
    </citation>
    <scope>NUCLEOTIDE SEQUENCE [LARGE SCALE GENOMIC DNA]</scope>
    <source>
        <strain evidence="6 7">An435</strain>
    </source>
</reference>
<accession>A0ABS2FFE8</accession>
<dbReference type="Proteomes" id="UP000767334">
    <property type="component" value="Unassembled WGS sequence"/>
</dbReference>
<evidence type="ECO:0000256" key="1">
    <source>
        <dbReference type="ARBA" id="ARBA00004776"/>
    </source>
</evidence>
<protein>
    <submittedName>
        <fullName evidence="6">Glycosyltransferase family 2 protein</fullName>
    </submittedName>
</protein>
<evidence type="ECO:0000256" key="4">
    <source>
        <dbReference type="ARBA" id="ARBA00022679"/>
    </source>
</evidence>
<dbReference type="RefSeq" id="WP_204572120.1">
    <property type="nucleotide sequence ID" value="NZ_JACJLL010000031.1"/>
</dbReference>
<evidence type="ECO:0000313" key="6">
    <source>
        <dbReference type="EMBL" id="MBM6819036.1"/>
    </source>
</evidence>
<comment type="similarity">
    <text evidence="2">Belongs to the glycosyltransferase 2 family.</text>
</comment>
<evidence type="ECO:0000259" key="5">
    <source>
        <dbReference type="Pfam" id="PF00535"/>
    </source>
</evidence>
<dbReference type="InterPro" id="IPR029044">
    <property type="entry name" value="Nucleotide-diphossugar_trans"/>
</dbReference>
<keyword evidence="7" id="KW-1185">Reference proteome</keyword>
<keyword evidence="3" id="KW-0328">Glycosyltransferase</keyword>
<dbReference type="Gene3D" id="3.90.550.10">
    <property type="entry name" value="Spore Coat Polysaccharide Biosynthesis Protein SpsA, Chain A"/>
    <property type="match status" value="1"/>
</dbReference>
<dbReference type="EMBL" id="JACJLL010000031">
    <property type="protein sequence ID" value="MBM6819036.1"/>
    <property type="molecule type" value="Genomic_DNA"/>
</dbReference>
<dbReference type="CDD" id="cd02526">
    <property type="entry name" value="GT2_RfbF_like"/>
    <property type="match status" value="1"/>
</dbReference>
<dbReference type="PANTHER" id="PTHR43179:SF12">
    <property type="entry name" value="GALACTOFURANOSYLTRANSFERASE GLFT2"/>
    <property type="match status" value="1"/>
</dbReference>
<evidence type="ECO:0000313" key="7">
    <source>
        <dbReference type="Proteomes" id="UP000767334"/>
    </source>
</evidence>
<organism evidence="6 7">
    <name type="scientific">Clostridium saudiense</name>
    <dbReference type="NCBI Taxonomy" id="1414720"/>
    <lineage>
        <taxon>Bacteria</taxon>
        <taxon>Bacillati</taxon>
        <taxon>Bacillota</taxon>
        <taxon>Clostridia</taxon>
        <taxon>Eubacteriales</taxon>
        <taxon>Clostridiaceae</taxon>
        <taxon>Clostridium</taxon>
    </lineage>
</organism>
<dbReference type="PANTHER" id="PTHR43179">
    <property type="entry name" value="RHAMNOSYLTRANSFERASE WBBL"/>
    <property type="match status" value="1"/>
</dbReference>